<feature type="region of interest" description="Disordered" evidence="1">
    <location>
        <begin position="195"/>
        <end position="223"/>
    </location>
</feature>
<reference evidence="2 3" key="1">
    <citation type="submission" date="2015-01" db="EMBL/GenBank/DDBJ databases">
        <title>The Genome Sequence of Exophiala xenobiotica CBS118157.</title>
        <authorList>
            <consortium name="The Broad Institute Genomics Platform"/>
            <person name="Cuomo C."/>
            <person name="de Hoog S."/>
            <person name="Gorbushina A."/>
            <person name="Stielow B."/>
            <person name="Teixiera M."/>
            <person name="Abouelleil A."/>
            <person name="Chapman S.B."/>
            <person name="Priest M."/>
            <person name="Young S.K."/>
            <person name="Wortman J."/>
            <person name="Nusbaum C."/>
            <person name="Birren B."/>
        </authorList>
    </citation>
    <scope>NUCLEOTIDE SEQUENCE [LARGE SCALE GENOMIC DNA]</scope>
    <source>
        <strain evidence="2 3">CBS 118157</strain>
    </source>
</reference>
<feature type="region of interest" description="Disordered" evidence="1">
    <location>
        <begin position="1"/>
        <end position="87"/>
    </location>
</feature>
<accession>A0A0D2EE04</accession>
<dbReference type="STRING" id="348802.A0A0D2EE04"/>
<dbReference type="OrthoDB" id="5281164at2759"/>
<evidence type="ECO:0000313" key="3">
    <source>
        <dbReference type="Proteomes" id="UP000054342"/>
    </source>
</evidence>
<sequence length="348" mass="38860">MSKAQYNALTPQLPIPEVKIDVAETDTASAQEQPQPQPPTQSHSQSLTAKPDSQTESQADAETPRDTKYDAHDHDHNHPYTSLPQPPPPLVAPFFSLPAELHLQIATNLEYPDLLSLKLSHPRLFTLFLHTRQPSVHQRIAWVMRRASLGLPIPNNTGLSFKSDEAFVSNPEVKRILRERRQHRECVDALALESESEPDFDADSDAGFDIDSDSDSDRYAEPRTDTASRLLLEWRGDRKRLGRSMQNPPQPLCFVIKGNSCPKAAAAAALAQSQTQRRRRHDETETTMDIIRCAVLECVLAIGEMPSALIEVIPLIPAAVCEVIRELYLYKLSPSGDGGLFMSWFLPC</sequence>
<feature type="compositionally biased region" description="Low complexity" evidence="1">
    <location>
        <begin position="29"/>
        <end position="46"/>
    </location>
</feature>
<dbReference type="Proteomes" id="UP000054342">
    <property type="component" value="Unassembled WGS sequence"/>
</dbReference>
<dbReference type="AlphaFoldDB" id="A0A0D2EE04"/>
<proteinExistence type="predicted"/>
<organism evidence="2 3">
    <name type="scientific">Exophiala xenobiotica</name>
    <dbReference type="NCBI Taxonomy" id="348802"/>
    <lineage>
        <taxon>Eukaryota</taxon>
        <taxon>Fungi</taxon>
        <taxon>Dikarya</taxon>
        <taxon>Ascomycota</taxon>
        <taxon>Pezizomycotina</taxon>
        <taxon>Eurotiomycetes</taxon>
        <taxon>Chaetothyriomycetidae</taxon>
        <taxon>Chaetothyriales</taxon>
        <taxon>Herpotrichiellaceae</taxon>
        <taxon>Exophiala</taxon>
    </lineage>
</organism>
<evidence type="ECO:0000256" key="1">
    <source>
        <dbReference type="SAM" id="MobiDB-lite"/>
    </source>
</evidence>
<protein>
    <recommendedName>
        <fullName evidence="4">F-box domain-containing protein</fullName>
    </recommendedName>
</protein>
<dbReference type="EMBL" id="KN847321">
    <property type="protein sequence ID" value="KIW53608.1"/>
    <property type="molecule type" value="Genomic_DNA"/>
</dbReference>
<dbReference type="HOGENOM" id="CLU_797031_0_0_1"/>
<gene>
    <name evidence="2" type="ORF">PV05_09163</name>
</gene>
<feature type="compositionally biased region" description="Polar residues" evidence="1">
    <location>
        <begin position="1"/>
        <end position="10"/>
    </location>
</feature>
<feature type="compositionally biased region" description="Acidic residues" evidence="1">
    <location>
        <begin position="195"/>
        <end position="214"/>
    </location>
</feature>
<feature type="compositionally biased region" description="Polar residues" evidence="1">
    <location>
        <begin position="47"/>
        <end position="60"/>
    </location>
</feature>
<keyword evidence="3" id="KW-1185">Reference proteome</keyword>
<dbReference type="RefSeq" id="XP_013314192.1">
    <property type="nucleotide sequence ID" value="XM_013458738.1"/>
</dbReference>
<evidence type="ECO:0008006" key="4">
    <source>
        <dbReference type="Google" id="ProtNLM"/>
    </source>
</evidence>
<dbReference type="GeneID" id="25331071"/>
<feature type="compositionally biased region" description="Basic and acidic residues" evidence="1">
    <location>
        <begin position="62"/>
        <end position="78"/>
    </location>
</feature>
<evidence type="ECO:0000313" key="2">
    <source>
        <dbReference type="EMBL" id="KIW53608.1"/>
    </source>
</evidence>
<name>A0A0D2EE04_9EURO</name>